<dbReference type="PANTHER" id="PTHR28037">
    <property type="entry name" value="ALCOHOL O-ACETYLTRANSFERASE 1-RELATED"/>
    <property type="match status" value="1"/>
</dbReference>
<dbReference type="Pfam" id="PF00668">
    <property type="entry name" value="Condensation"/>
    <property type="match status" value="1"/>
</dbReference>
<dbReference type="OrthoDB" id="5562587at2"/>
<dbReference type="InterPro" id="IPR052058">
    <property type="entry name" value="Alcohol_O-acetyltransferase"/>
</dbReference>
<gene>
    <name evidence="2" type="ORF">TH53_01545</name>
</gene>
<dbReference type="STRING" id="1503925.TH53_01545"/>
<feature type="domain" description="Condensation" evidence="1">
    <location>
        <begin position="13"/>
        <end position="264"/>
    </location>
</feature>
<sequence length="425" mass="48242">MKRRLLFGERLMLGDGHTPFNGVVPVKIRGEFSAASLQHALLRLQQKHPLLNAVITYDKHNRPYFTVDKDRPAKIPVHIIPRNSDDDWKKESINQWLSPFDTAKDPMMRMVWIKGDGVSELLMIVHHCLIDGGSVLTILATLFELIDNGDAEIGQEDPIKGLQDIVPAEILENKKQRFKAGLIGSIAVLALWLMPARKKAIERQKDYMLHWKLDEEMTAEISKFCKGSGITVNTLLCAVLLQAFKDIRKENAHNKVSCPVDLRTINKKIKKDNIFAFGSMFVVSAYPELDFMSNAKAIQKDIKQKVKKLDPYLMLMVLEKAHPILNKFRRFLKHGKSSNDCMFSNIGRMPIPYQYSTFEIETIYTPTVIGPLGNTTSFMTTIYRGKMDFAFVASEGYIPYADGLAIQGKIMSILKEQLETQLQPA</sequence>
<dbReference type="Proteomes" id="UP000032049">
    <property type="component" value="Unassembled WGS sequence"/>
</dbReference>
<evidence type="ECO:0000259" key="1">
    <source>
        <dbReference type="Pfam" id="PF00668"/>
    </source>
</evidence>
<dbReference type="RefSeq" id="WP_041877696.1">
    <property type="nucleotide sequence ID" value="NZ_CP157278.1"/>
</dbReference>
<protein>
    <submittedName>
        <fullName evidence="2">Contig6, whole genome shotgun sequence</fullName>
    </submittedName>
</protein>
<organism evidence="2 3">
    <name type="scientific">Pedobacter lusitanus</name>
    <dbReference type="NCBI Taxonomy" id="1503925"/>
    <lineage>
        <taxon>Bacteria</taxon>
        <taxon>Pseudomonadati</taxon>
        <taxon>Bacteroidota</taxon>
        <taxon>Sphingobacteriia</taxon>
        <taxon>Sphingobacteriales</taxon>
        <taxon>Sphingobacteriaceae</taxon>
        <taxon>Pedobacter</taxon>
    </lineage>
</organism>
<keyword evidence="3" id="KW-1185">Reference proteome</keyword>
<evidence type="ECO:0000313" key="2">
    <source>
        <dbReference type="EMBL" id="KIO78798.1"/>
    </source>
</evidence>
<reference evidence="2 3" key="1">
    <citation type="submission" date="2015-01" db="EMBL/GenBank/DDBJ databases">
        <title>Draft genome sequence of Pedobacter sp. NL19 isolated from sludge of an effluent treatment pond in an abandoned uranium mine.</title>
        <authorList>
            <person name="Santos T."/>
            <person name="Caetano T."/>
            <person name="Covas C."/>
            <person name="Cruz A."/>
            <person name="Mendo S."/>
        </authorList>
    </citation>
    <scope>NUCLEOTIDE SEQUENCE [LARGE SCALE GENOMIC DNA]</scope>
    <source>
        <strain evidence="2 3">NL19</strain>
    </source>
</reference>
<dbReference type="Gene3D" id="3.30.559.30">
    <property type="entry name" value="Nonribosomal peptide synthetase, condensation domain"/>
    <property type="match status" value="1"/>
</dbReference>
<dbReference type="InterPro" id="IPR023213">
    <property type="entry name" value="CAT-like_dom_sf"/>
</dbReference>
<dbReference type="EMBL" id="JXRA01000006">
    <property type="protein sequence ID" value="KIO78798.1"/>
    <property type="molecule type" value="Genomic_DNA"/>
</dbReference>
<dbReference type="AlphaFoldDB" id="A0A0D0FAG8"/>
<dbReference type="PANTHER" id="PTHR28037:SF1">
    <property type="entry name" value="ALCOHOL O-ACETYLTRANSFERASE 1-RELATED"/>
    <property type="match status" value="1"/>
</dbReference>
<dbReference type="InterPro" id="IPR001242">
    <property type="entry name" value="Condensation_dom"/>
</dbReference>
<comment type="caution">
    <text evidence="2">The sequence shown here is derived from an EMBL/GenBank/DDBJ whole genome shotgun (WGS) entry which is preliminary data.</text>
</comment>
<proteinExistence type="predicted"/>
<accession>A0A0D0FAG8</accession>
<name>A0A0D0FAG8_9SPHI</name>
<dbReference type="GO" id="GO:0003824">
    <property type="term" value="F:catalytic activity"/>
    <property type="evidence" value="ECO:0007669"/>
    <property type="project" value="InterPro"/>
</dbReference>
<dbReference type="SUPFAM" id="SSF52777">
    <property type="entry name" value="CoA-dependent acyltransferases"/>
    <property type="match status" value="2"/>
</dbReference>
<evidence type="ECO:0000313" key="3">
    <source>
        <dbReference type="Proteomes" id="UP000032049"/>
    </source>
</evidence>
<dbReference type="Gene3D" id="3.30.559.10">
    <property type="entry name" value="Chloramphenicol acetyltransferase-like domain"/>
    <property type="match status" value="1"/>
</dbReference>